<keyword evidence="11" id="KW-1185">Reference proteome</keyword>
<keyword evidence="6" id="KW-0249">Electron transport</keyword>
<feature type="domain" description="Tetrahaem cytochrome" evidence="9">
    <location>
        <begin position="28"/>
        <end position="103"/>
    </location>
</feature>
<evidence type="ECO:0000256" key="7">
    <source>
        <dbReference type="ARBA" id="ARBA00023004"/>
    </source>
</evidence>
<feature type="chain" id="PRO_5016377152" description="Tetrahaem cytochrome domain-containing protein" evidence="8">
    <location>
        <begin position="25"/>
        <end position="112"/>
    </location>
</feature>
<evidence type="ECO:0000256" key="1">
    <source>
        <dbReference type="ARBA" id="ARBA00001926"/>
    </source>
</evidence>
<dbReference type="OrthoDB" id="5465261at2"/>
<dbReference type="Proteomes" id="UP000271003">
    <property type="component" value="Chromosome"/>
</dbReference>
<evidence type="ECO:0000256" key="4">
    <source>
        <dbReference type="ARBA" id="ARBA00022617"/>
    </source>
</evidence>
<dbReference type="Pfam" id="PF14537">
    <property type="entry name" value="Cytochrom_c3_2"/>
    <property type="match status" value="1"/>
</dbReference>
<dbReference type="KEGG" id="sutt:SUTMEG_08840"/>
<protein>
    <recommendedName>
        <fullName evidence="9">Tetrahaem cytochrome domain-containing protein</fullName>
    </recommendedName>
</protein>
<dbReference type="SUPFAM" id="SSF48695">
    <property type="entry name" value="Multiheme cytochromes"/>
    <property type="match status" value="1"/>
</dbReference>
<dbReference type="GO" id="GO:0030313">
    <property type="term" value="C:cell envelope"/>
    <property type="evidence" value="ECO:0007669"/>
    <property type="project" value="UniProtKB-SubCell"/>
</dbReference>
<dbReference type="EMBL" id="AP018786">
    <property type="protein sequence ID" value="BBF22993.1"/>
    <property type="molecule type" value="Genomic_DNA"/>
</dbReference>
<dbReference type="RefSeq" id="WP_120176645.1">
    <property type="nucleotide sequence ID" value="NZ_AP018786.1"/>
</dbReference>
<proteinExistence type="predicted"/>
<name>A0A2Z6I943_9BURK</name>
<keyword evidence="7" id="KW-0408">Iron</keyword>
<dbReference type="AlphaFoldDB" id="A0A2Z6I943"/>
<keyword evidence="5" id="KW-0479">Metal-binding</keyword>
<reference evidence="10 11" key="1">
    <citation type="journal article" date="2018" name="Int. J. Syst. Evol. Microbiol.">
        <title>Mesosutterella multiformis gen. nov., sp. nov., a member of the family Sutterellaceae and Sutterella megalosphaeroides sp. nov., isolated from human faeces.</title>
        <authorList>
            <person name="Sakamoto M."/>
            <person name="Ikeyama N."/>
            <person name="Kunihiro T."/>
            <person name="Iino T."/>
            <person name="Yuki M."/>
            <person name="Ohkuma M."/>
        </authorList>
    </citation>
    <scope>NUCLEOTIDE SEQUENCE [LARGE SCALE GENOMIC DNA]</scope>
    <source>
        <strain evidence="10 11">6FBBBH3</strain>
    </source>
</reference>
<evidence type="ECO:0000256" key="8">
    <source>
        <dbReference type="SAM" id="SignalP"/>
    </source>
</evidence>
<evidence type="ECO:0000313" key="10">
    <source>
        <dbReference type="EMBL" id="BBF22993.1"/>
    </source>
</evidence>
<comment type="subcellular location">
    <subcellularLocation>
        <location evidence="2">Cell envelope</location>
    </subcellularLocation>
</comment>
<keyword evidence="8" id="KW-0732">Signal</keyword>
<evidence type="ECO:0000256" key="3">
    <source>
        <dbReference type="ARBA" id="ARBA00022448"/>
    </source>
</evidence>
<dbReference type="InterPro" id="IPR012286">
    <property type="entry name" value="Tetrahaem_cytochrome"/>
</dbReference>
<evidence type="ECO:0000259" key="9">
    <source>
        <dbReference type="Pfam" id="PF14537"/>
    </source>
</evidence>
<feature type="signal peptide" evidence="8">
    <location>
        <begin position="1"/>
        <end position="24"/>
    </location>
</feature>
<evidence type="ECO:0000256" key="6">
    <source>
        <dbReference type="ARBA" id="ARBA00022982"/>
    </source>
</evidence>
<organism evidence="10 11">
    <name type="scientific">Sutterella megalosphaeroides</name>
    <dbReference type="NCBI Taxonomy" id="2494234"/>
    <lineage>
        <taxon>Bacteria</taxon>
        <taxon>Pseudomonadati</taxon>
        <taxon>Pseudomonadota</taxon>
        <taxon>Betaproteobacteria</taxon>
        <taxon>Burkholderiales</taxon>
        <taxon>Sutterellaceae</taxon>
        <taxon>Sutterella</taxon>
    </lineage>
</organism>
<keyword evidence="4" id="KW-0349">Heme</keyword>
<gene>
    <name evidence="10" type="ORF">SUTMEG_08840</name>
</gene>
<sequence>MIKNFAFMLAAALVAAGASGIATAQTQKHKLECAACHVDGVGKPVPTAQCQTCHDPKSFDQNYHLKNGKANPHVSIHYAPETVDCALCHREHGQSQNYCEACHADGLGFKVP</sequence>
<keyword evidence="3" id="KW-0813">Transport</keyword>
<comment type="cofactor">
    <cofactor evidence="1">
        <name>heme c</name>
        <dbReference type="ChEBI" id="CHEBI:61717"/>
    </cofactor>
</comment>
<dbReference type="Gene3D" id="1.10.1130.10">
    <property type="entry name" value="Flavocytochrome C3, Chain A"/>
    <property type="match status" value="1"/>
</dbReference>
<dbReference type="GO" id="GO:0046872">
    <property type="term" value="F:metal ion binding"/>
    <property type="evidence" value="ECO:0007669"/>
    <property type="project" value="UniProtKB-KW"/>
</dbReference>
<evidence type="ECO:0000313" key="11">
    <source>
        <dbReference type="Proteomes" id="UP000271003"/>
    </source>
</evidence>
<accession>A0A2Z6I943</accession>
<evidence type="ECO:0000256" key="2">
    <source>
        <dbReference type="ARBA" id="ARBA00004196"/>
    </source>
</evidence>
<evidence type="ECO:0000256" key="5">
    <source>
        <dbReference type="ARBA" id="ARBA00022723"/>
    </source>
</evidence>
<dbReference type="InterPro" id="IPR036280">
    <property type="entry name" value="Multihaem_cyt_sf"/>
</dbReference>